<dbReference type="GO" id="GO:0005886">
    <property type="term" value="C:plasma membrane"/>
    <property type="evidence" value="ECO:0007669"/>
    <property type="project" value="TreeGrafter"/>
</dbReference>
<dbReference type="Pfam" id="PF01504">
    <property type="entry name" value="PIP5K"/>
    <property type="match status" value="2"/>
</dbReference>
<dbReference type="GO" id="GO:0016308">
    <property type="term" value="F:1-phosphatidylinositol-4-phosphate 5-kinase activity"/>
    <property type="evidence" value="ECO:0007669"/>
    <property type="project" value="TreeGrafter"/>
</dbReference>
<dbReference type="AlphaFoldDB" id="A0AAU9K8A7"/>
<gene>
    <name evidence="4" type="ORF">BSTOLATCC_MIC58240</name>
</gene>
<dbReference type="SUPFAM" id="SSF47473">
    <property type="entry name" value="EF-hand"/>
    <property type="match status" value="1"/>
</dbReference>
<dbReference type="Pfam" id="PF13833">
    <property type="entry name" value="EF-hand_8"/>
    <property type="match status" value="2"/>
</dbReference>
<dbReference type="PROSITE" id="PS51455">
    <property type="entry name" value="PIPK"/>
    <property type="match status" value="1"/>
</dbReference>
<evidence type="ECO:0008006" key="6">
    <source>
        <dbReference type="Google" id="ProtNLM"/>
    </source>
</evidence>
<dbReference type="EMBL" id="CAJZBQ010000056">
    <property type="protein sequence ID" value="CAG9333428.1"/>
    <property type="molecule type" value="Genomic_DNA"/>
</dbReference>
<dbReference type="PANTHER" id="PTHR23086:SF8">
    <property type="entry name" value="PHOSPHATIDYLINOSITOL 5-PHOSPHATE 4-KINASE, ISOFORM A"/>
    <property type="match status" value="1"/>
</dbReference>
<dbReference type="GO" id="GO:0046854">
    <property type="term" value="P:phosphatidylinositol phosphate biosynthetic process"/>
    <property type="evidence" value="ECO:0007669"/>
    <property type="project" value="TreeGrafter"/>
</dbReference>
<dbReference type="Gene3D" id="3.30.800.10">
    <property type="entry name" value="Phosphatidylinositol Phosphate Kinase II Beta"/>
    <property type="match status" value="1"/>
</dbReference>
<feature type="domain" description="EF-hand" evidence="2">
    <location>
        <begin position="66"/>
        <end position="101"/>
    </location>
</feature>
<dbReference type="InterPro" id="IPR023610">
    <property type="entry name" value="PInositol-4/5-P-5/4-kinase"/>
</dbReference>
<keyword evidence="1" id="KW-0808">Transferase</keyword>
<organism evidence="4 5">
    <name type="scientific">Blepharisma stoltei</name>
    <dbReference type="NCBI Taxonomy" id="1481888"/>
    <lineage>
        <taxon>Eukaryota</taxon>
        <taxon>Sar</taxon>
        <taxon>Alveolata</taxon>
        <taxon>Ciliophora</taxon>
        <taxon>Postciliodesmatophora</taxon>
        <taxon>Heterotrichea</taxon>
        <taxon>Heterotrichida</taxon>
        <taxon>Blepharismidae</taxon>
        <taxon>Blepharisma</taxon>
    </lineage>
</organism>
<dbReference type="PROSITE" id="PS50222">
    <property type="entry name" value="EF_HAND_2"/>
    <property type="match status" value="2"/>
</dbReference>
<dbReference type="Proteomes" id="UP001162131">
    <property type="component" value="Unassembled WGS sequence"/>
</dbReference>
<evidence type="ECO:0000313" key="4">
    <source>
        <dbReference type="EMBL" id="CAG9333428.1"/>
    </source>
</evidence>
<sequence>MNCCSSQHKKSHVTIRQTEAYLLSHKFRFSPQELLLYQQRFDRMAKGKAFTLKKFRKNMGLLGMKSTRAIADRIFKVMDKDCRGRITFEQFLEYMDILMHGNREEKAYQSFRLIAQKNSEIITFPEFSKYLLSVAEMRNNLTGSSKDDASQEVVKKQFDMMDLKGDGVIDFDEFKQSLSKNKPIFEWLSLARFGVNDRCEERKESTNSENYRDRIESLERKLYSCIELLNAPANEEVSPKASFIRSFQDNSADRGPKLILQQDFERGPKFSSHQEIGLDGDMDVPFSYIDDDISFSDIDTQPVSDSTYSHIPQMKSPEKSISFISDLDTSEIYDNRRSMVLDRLKELARSMHSLKAETLGDEDAQDNPRRRASTRYNVPKKNAEKKKSVIHWGDEDWSLIVSMMLGIQKAVRAAAVNLDPNSIPTPEQFAERSKLNLLPGESSVQSKMCKFRDYSPFIFERIRRRYGISANQYIKSLGVDMIMSSLLQSEFSSLVGLMSSGKSGSFFYYSDDGKYVVKTMTRDEYVFLRKILPEYYEHIMTYPDTLIPRFYGFHKLLSPRGGKTIKRYIIVMGNVFSSGDEIHIRYDLKGSTYGRSTDPNEDFSVARKDLDFNRSGLKIDIDPTKKEKVLQQMERDCEFFVKNDIIDYSLLLGIHHTKGERIVHRTNVPLAETEGGGLMSLNGDKLYFMGIIDILTLYGAKKKLEHLFKGSIYGSSAISCVPSKLYAERFLGYMNTIFTE</sequence>
<dbReference type="SMART" id="SM00330">
    <property type="entry name" value="PIPKc"/>
    <property type="match status" value="1"/>
</dbReference>
<evidence type="ECO:0000313" key="5">
    <source>
        <dbReference type="Proteomes" id="UP001162131"/>
    </source>
</evidence>
<keyword evidence="1" id="KW-0067">ATP-binding</keyword>
<dbReference type="InterPro" id="IPR011992">
    <property type="entry name" value="EF-hand-dom_pair"/>
</dbReference>
<dbReference type="Gene3D" id="3.30.810.10">
    <property type="entry name" value="2-Layer Sandwich"/>
    <property type="match status" value="1"/>
</dbReference>
<dbReference type="CDD" id="cd00139">
    <property type="entry name" value="PIPKc"/>
    <property type="match status" value="1"/>
</dbReference>
<dbReference type="InterPro" id="IPR027484">
    <property type="entry name" value="PInositol-4-P-5-kinase_N"/>
</dbReference>
<accession>A0AAU9K8A7</accession>
<evidence type="ECO:0000259" key="3">
    <source>
        <dbReference type="PROSITE" id="PS51455"/>
    </source>
</evidence>
<dbReference type="GO" id="GO:0005509">
    <property type="term" value="F:calcium ion binding"/>
    <property type="evidence" value="ECO:0007669"/>
    <property type="project" value="InterPro"/>
</dbReference>
<dbReference type="InterPro" id="IPR002498">
    <property type="entry name" value="PInositol-4-P-4/5-kinase_core"/>
</dbReference>
<feature type="domain" description="PIPK" evidence="3">
    <location>
        <begin position="393"/>
        <end position="738"/>
    </location>
</feature>
<dbReference type="Gene3D" id="1.10.238.10">
    <property type="entry name" value="EF-hand"/>
    <property type="match status" value="1"/>
</dbReference>
<evidence type="ECO:0000259" key="2">
    <source>
        <dbReference type="PROSITE" id="PS50222"/>
    </source>
</evidence>
<comment type="caution">
    <text evidence="4">The sequence shown here is derived from an EMBL/GenBank/DDBJ whole genome shotgun (WGS) entry which is preliminary data.</text>
</comment>
<dbReference type="PANTHER" id="PTHR23086">
    <property type="entry name" value="PHOSPHATIDYLINOSITOL-4-PHOSPHATE 5-KINASE"/>
    <property type="match status" value="1"/>
</dbReference>
<reference evidence="4" key="1">
    <citation type="submission" date="2021-09" db="EMBL/GenBank/DDBJ databases">
        <authorList>
            <consortium name="AG Swart"/>
            <person name="Singh M."/>
            <person name="Singh A."/>
            <person name="Seah K."/>
            <person name="Emmerich C."/>
        </authorList>
    </citation>
    <scope>NUCLEOTIDE SEQUENCE</scope>
    <source>
        <strain evidence="4">ATCC30299</strain>
    </source>
</reference>
<dbReference type="SUPFAM" id="SSF56104">
    <property type="entry name" value="SAICAR synthase-like"/>
    <property type="match status" value="1"/>
</dbReference>
<keyword evidence="1" id="KW-0418">Kinase</keyword>
<keyword evidence="5" id="KW-1185">Reference proteome</keyword>
<protein>
    <recommendedName>
        <fullName evidence="6">Phosphatidylinositol-4-phosphate 5-kinase</fullName>
    </recommendedName>
</protein>
<dbReference type="GO" id="GO:0005524">
    <property type="term" value="F:ATP binding"/>
    <property type="evidence" value="ECO:0007669"/>
    <property type="project" value="UniProtKB-UniRule"/>
</dbReference>
<keyword evidence="1" id="KW-0547">Nucleotide-binding</keyword>
<proteinExistence type="predicted"/>
<feature type="domain" description="EF-hand" evidence="2">
    <location>
        <begin position="149"/>
        <end position="184"/>
    </location>
</feature>
<evidence type="ECO:0000256" key="1">
    <source>
        <dbReference type="PROSITE-ProRule" id="PRU00781"/>
    </source>
</evidence>
<dbReference type="InterPro" id="IPR027483">
    <property type="entry name" value="PInositol-4-P-4/5-kinase_C_sf"/>
</dbReference>
<dbReference type="SMART" id="SM00054">
    <property type="entry name" value="EFh"/>
    <property type="match status" value="2"/>
</dbReference>
<name>A0AAU9K8A7_9CILI</name>
<dbReference type="InterPro" id="IPR002048">
    <property type="entry name" value="EF_hand_dom"/>
</dbReference>